<dbReference type="Gene3D" id="3.30.70.20">
    <property type="match status" value="1"/>
</dbReference>
<dbReference type="AlphaFoldDB" id="A0A7C4KYD2"/>
<evidence type="ECO:0000256" key="2">
    <source>
        <dbReference type="ARBA" id="ARBA00023004"/>
    </source>
</evidence>
<protein>
    <submittedName>
        <fullName evidence="5">4Fe-4S dicluster domain-containing protein</fullName>
    </submittedName>
</protein>
<dbReference type="InterPro" id="IPR017900">
    <property type="entry name" value="4Fe4S_Fe_S_CS"/>
</dbReference>
<reference evidence="5" key="1">
    <citation type="journal article" date="2020" name="mSystems">
        <title>Genome- and Community-Level Interaction Insights into Carbon Utilization and Element Cycling Functions of Hydrothermarchaeota in Hydrothermal Sediment.</title>
        <authorList>
            <person name="Zhou Z."/>
            <person name="Liu Y."/>
            <person name="Xu W."/>
            <person name="Pan J."/>
            <person name="Luo Z.H."/>
            <person name="Li M."/>
        </authorList>
    </citation>
    <scope>NUCLEOTIDE SEQUENCE [LARGE SCALE GENOMIC DNA]</scope>
    <source>
        <strain evidence="5">SpSt-556</strain>
    </source>
</reference>
<proteinExistence type="predicted"/>
<comment type="caution">
    <text evidence="5">The sequence shown here is derived from an EMBL/GenBank/DDBJ whole genome shotgun (WGS) entry which is preliminary data.</text>
</comment>
<dbReference type="PROSITE" id="PS51379">
    <property type="entry name" value="4FE4S_FER_2"/>
    <property type="match status" value="2"/>
</dbReference>
<dbReference type="PANTHER" id="PTHR43193:SF2">
    <property type="entry name" value="POLYFERREDOXIN PROTEIN FWDF"/>
    <property type="match status" value="1"/>
</dbReference>
<dbReference type="Pfam" id="PF12838">
    <property type="entry name" value="Fer4_7"/>
    <property type="match status" value="1"/>
</dbReference>
<dbReference type="GO" id="GO:0046872">
    <property type="term" value="F:metal ion binding"/>
    <property type="evidence" value="ECO:0007669"/>
    <property type="project" value="UniProtKB-KW"/>
</dbReference>
<dbReference type="InterPro" id="IPR052977">
    <property type="entry name" value="Polyferredoxin-like_ET"/>
</dbReference>
<dbReference type="InterPro" id="IPR017896">
    <property type="entry name" value="4Fe4S_Fe-S-bd"/>
</dbReference>
<dbReference type="GO" id="GO:0051536">
    <property type="term" value="F:iron-sulfur cluster binding"/>
    <property type="evidence" value="ECO:0007669"/>
    <property type="project" value="UniProtKB-KW"/>
</dbReference>
<keyword evidence="2" id="KW-0408">Iron</keyword>
<name>A0A7C4KYD2_9CHLR</name>
<evidence type="ECO:0000313" key="5">
    <source>
        <dbReference type="EMBL" id="HGS86719.1"/>
    </source>
</evidence>
<dbReference type="PANTHER" id="PTHR43193">
    <property type="match status" value="1"/>
</dbReference>
<feature type="domain" description="4Fe-4S ferredoxin-type" evidence="4">
    <location>
        <begin position="42"/>
        <end position="71"/>
    </location>
</feature>
<sequence>MPVKGRIIVNEAYCKGCELCVDACPQQVIALDPVRITAKGYHPATLVQEGCTGCGICAIVCPEAAITVYREAAKARQAAAA</sequence>
<evidence type="ECO:0000256" key="3">
    <source>
        <dbReference type="ARBA" id="ARBA00023014"/>
    </source>
</evidence>
<dbReference type="SUPFAM" id="SSF54862">
    <property type="entry name" value="4Fe-4S ferredoxins"/>
    <property type="match status" value="1"/>
</dbReference>
<feature type="domain" description="4Fe-4S ferredoxin-type" evidence="4">
    <location>
        <begin position="5"/>
        <end position="34"/>
    </location>
</feature>
<gene>
    <name evidence="5" type="ORF">ENT17_03790</name>
</gene>
<keyword evidence="3" id="KW-0411">Iron-sulfur</keyword>
<evidence type="ECO:0000256" key="1">
    <source>
        <dbReference type="ARBA" id="ARBA00022723"/>
    </source>
</evidence>
<dbReference type="EMBL" id="DSXR01000046">
    <property type="protein sequence ID" value="HGS86719.1"/>
    <property type="molecule type" value="Genomic_DNA"/>
</dbReference>
<accession>A0A7C4KYD2</accession>
<organism evidence="5">
    <name type="scientific">Bellilinea caldifistulae</name>
    <dbReference type="NCBI Taxonomy" id="360411"/>
    <lineage>
        <taxon>Bacteria</taxon>
        <taxon>Bacillati</taxon>
        <taxon>Chloroflexota</taxon>
        <taxon>Anaerolineae</taxon>
        <taxon>Anaerolineales</taxon>
        <taxon>Anaerolineaceae</taxon>
        <taxon>Bellilinea</taxon>
    </lineage>
</organism>
<keyword evidence="1" id="KW-0479">Metal-binding</keyword>
<evidence type="ECO:0000259" key="4">
    <source>
        <dbReference type="PROSITE" id="PS51379"/>
    </source>
</evidence>
<dbReference type="PROSITE" id="PS00198">
    <property type="entry name" value="4FE4S_FER_1"/>
    <property type="match status" value="2"/>
</dbReference>